<dbReference type="InterPro" id="IPR050640">
    <property type="entry name" value="Bact_2-comp_sensor_kinase"/>
</dbReference>
<evidence type="ECO:0000256" key="11">
    <source>
        <dbReference type="SAM" id="MobiDB-lite"/>
    </source>
</evidence>
<evidence type="ECO:0000256" key="9">
    <source>
        <dbReference type="ARBA" id="ARBA00023012"/>
    </source>
</evidence>
<dbReference type="InterPro" id="IPR011620">
    <property type="entry name" value="Sig_transdc_His_kinase_LytS_TM"/>
</dbReference>
<evidence type="ECO:0000256" key="10">
    <source>
        <dbReference type="ARBA" id="ARBA00023136"/>
    </source>
</evidence>
<dbReference type="GO" id="GO:0071555">
    <property type="term" value="P:cell wall organization"/>
    <property type="evidence" value="ECO:0007669"/>
    <property type="project" value="InterPro"/>
</dbReference>
<dbReference type="GO" id="GO:0000155">
    <property type="term" value="F:phosphorelay sensor kinase activity"/>
    <property type="evidence" value="ECO:0007669"/>
    <property type="project" value="InterPro"/>
</dbReference>
<evidence type="ECO:0000256" key="12">
    <source>
        <dbReference type="SAM" id="Phobius"/>
    </source>
</evidence>
<dbReference type="Pfam" id="PF06580">
    <property type="entry name" value="His_kinase"/>
    <property type="match status" value="1"/>
</dbReference>
<dbReference type="OrthoDB" id="2514702at2"/>
<name>A0A2Z4FPK9_9DELT</name>
<evidence type="ECO:0000256" key="2">
    <source>
        <dbReference type="ARBA" id="ARBA00022475"/>
    </source>
</evidence>
<dbReference type="Gene3D" id="1.10.1760.20">
    <property type="match status" value="1"/>
</dbReference>
<dbReference type="GO" id="GO:0005886">
    <property type="term" value="C:plasma membrane"/>
    <property type="evidence" value="ECO:0007669"/>
    <property type="project" value="UniProtKB-SubCell"/>
</dbReference>
<keyword evidence="4 12" id="KW-0812">Transmembrane</keyword>
<evidence type="ECO:0000256" key="3">
    <source>
        <dbReference type="ARBA" id="ARBA00022679"/>
    </source>
</evidence>
<feature type="transmembrane region" description="Helical" evidence="12">
    <location>
        <begin position="94"/>
        <end position="121"/>
    </location>
</feature>
<accession>A0A2Z4FPK9</accession>
<evidence type="ECO:0000256" key="4">
    <source>
        <dbReference type="ARBA" id="ARBA00022692"/>
    </source>
</evidence>
<evidence type="ECO:0000259" key="13">
    <source>
        <dbReference type="SMART" id="SM00387"/>
    </source>
</evidence>
<keyword evidence="10 12" id="KW-0472">Membrane</keyword>
<keyword evidence="3" id="KW-0808">Transferase</keyword>
<keyword evidence="9" id="KW-0902">Two-component regulatory system</keyword>
<reference evidence="14 15" key="1">
    <citation type="submission" date="2018-06" db="EMBL/GenBank/DDBJ databases">
        <title>Lujinxingia sediminis gen. nov. sp. nov., a new facultative anaerobic member of the class Deltaproteobacteria, and proposal of Lujinxingaceae fam. nov.</title>
        <authorList>
            <person name="Guo L.-Y."/>
            <person name="Li C.-M."/>
            <person name="Wang S."/>
            <person name="Du Z.-J."/>
        </authorList>
    </citation>
    <scope>NUCLEOTIDE SEQUENCE [LARGE SCALE GENOMIC DNA]</scope>
    <source>
        <strain evidence="14 15">FA350</strain>
    </source>
</reference>
<feature type="domain" description="Histidine kinase/HSP90-like ATPase" evidence="13">
    <location>
        <begin position="326"/>
        <end position="443"/>
    </location>
</feature>
<feature type="transmembrane region" description="Helical" evidence="12">
    <location>
        <begin position="197"/>
        <end position="214"/>
    </location>
</feature>
<dbReference type="InterPro" id="IPR003594">
    <property type="entry name" value="HATPase_dom"/>
</dbReference>
<feature type="compositionally biased region" description="Basic and acidic residues" evidence="11">
    <location>
        <begin position="384"/>
        <end position="394"/>
    </location>
</feature>
<dbReference type="GO" id="GO:0005524">
    <property type="term" value="F:ATP binding"/>
    <property type="evidence" value="ECO:0007669"/>
    <property type="project" value="UniProtKB-KW"/>
</dbReference>
<dbReference type="EMBL" id="CP030032">
    <property type="protein sequence ID" value="AWV90666.1"/>
    <property type="molecule type" value="Genomic_DNA"/>
</dbReference>
<evidence type="ECO:0000256" key="6">
    <source>
        <dbReference type="ARBA" id="ARBA00022777"/>
    </source>
</evidence>
<dbReference type="Proteomes" id="UP000249799">
    <property type="component" value="Chromosome"/>
</dbReference>
<keyword evidence="15" id="KW-1185">Reference proteome</keyword>
<dbReference type="Pfam" id="PF02518">
    <property type="entry name" value="HATPase_c"/>
    <property type="match status" value="1"/>
</dbReference>
<evidence type="ECO:0000256" key="8">
    <source>
        <dbReference type="ARBA" id="ARBA00022989"/>
    </source>
</evidence>
<gene>
    <name evidence="14" type="ORF">DN745_15625</name>
</gene>
<dbReference type="InterPro" id="IPR036890">
    <property type="entry name" value="HATPase_C_sf"/>
</dbReference>
<evidence type="ECO:0000256" key="7">
    <source>
        <dbReference type="ARBA" id="ARBA00022840"/>
    </source>
</evidence>
<dbReference type="RefSeq" id="WP_111336245.1">
    <property type="nucleotide sequence ID" value="NZ_CP030032.1"/>
</dbReference>
<sequence>MSRILFARSSPLSSGASVEFVELIVNLLQKVSVLLAATLVLLLLRPAEVWLGEAGARASVRRRIFLVAVLSALAVWGVFLSFDIGGTAFNLRAIGILVAGYLGGSPVGAVVGAVAGFVYAFNVQGTIAFYVFSASLLDGLLAGLWARKFGTGVVSVAVGSVVIQALHHGLLGIFMAVLNLEQALSIAGNLELHLAKIAANAIGVTVVMGLLSVVRELDLARRDAQASRDLVRSARLEALQYQVRPHFLFNLLNTLAYLIRTDPVRARELTLDLSEFLRYTLAHPNEQTSLGAEIEQLERYVDLERARFGEGLRFEVACAEELRDQILVPPLILQPLVENAIRHGAREGKVEVRLEVLLRERSSQSDTLVIRVLDDGPGPPPASERPREARHGDSRSGVGLQNVRERLERFYRGRARLELRARRGASDAESLGACAEITVPTEAASRDSRHLLKDQPLTKLREQAREKLRKVVL</sequence>
<comment type="subcellular location">
    <subcellularLocation>
        <location evidence="1">Cell membrane</location>
        <topology evidence="1">Multi-pass membrane protein</topology>
    </subcellularLocation>
</comment>
<dbReference type="InterPro" id="IPR010559">
    <property type="entry name" value="Sig_transdc_His_kin_internal"/>
</dbReference>
<evidence type="ECO:0000256" key="1">
    <source>
        <dbReference type="ARBA" id="ARBA00004651"/>
    </source>
</evidence>
<keyword evidence="2" id="KW-1003">Cell membrane</keyword>
<feature type="transmembrane region" description="Helical" evidence="12">
    <location>
        <begin position="127"/>
        <end position="146"/>
    </location>
</feature>
<dbReference type="Gene3D" id="3.30.565.10">
    <property type="entry name" value="Histidine kinase-like ATPase, C-terminal domain"/>
    <property type="match status" value="1"/>
</dbReference>
<evidence type="ECO:0000313" key="14">
    <source>
        <dbReference type="EMBL" id="AWV90666.1"/>
    </source>
</evidence>
<keyword evidence="8 12" id="KW-1133">Transmembrane helix</keyword>
<dbReference type="SMART" id="SM00387">
    <property type="entry name" value="HATPase_c"/>
    <property type="match status" value="1"/>
</dbReference>
<evidence type="ECO:0000313" key="15">
    <source>
        <dbReference type="Proteomes" id="UP000249799"/>
    </source>
</evidence>
<dbReference type="SUPFAM" id="SSF55874">
    <property type="entry name" value="ATPase domain of HSP90 chaperone/DNA topoisomerase II/histidine kinase"/>
    <property type="match status" value="1"/>
</dbReference>
<feature type="transmembrane region" description="Helical" evidence="12">
    <location>
        <begin position="64"/>
        <end position="82"/>
    </location>
</feature>
<dbReference type="PANTHER" id="PTHR34220:SF7">
    <property type="entry name" value="SENSOR HISTIDINE KINASE YPDA"/>
    <property type="match status" value="1"/>
</dbReference>
<dbReference type="KEGG" id="bsed:DN745_15625"/>
<dbReference type="PANTHER" id="PTHR34220">
    <property type="entry name" value="SENSOR HISTIDINE KINASE YPDA"/>
    <property type="match status" value="1"/>
</dbReference>
<keyword evidence="6" id="KW-0418">Kinase</keyword>
<organism evidence="14 15">
    <name type="scientific">Bradymonas sediminis</name>
    <dbReference type="NCBI Taxonomy" id="1548548"/>
    <lineage>
        <taxon>Bacteria</taxon>
        <taxon>Deltaproteobacteria</taxon>
        <taxon>Bradymonadales</taxon>
        <taxon>Bradymonadaceae</taxon>
        <taxon>Bradymonas</taxon>
    </lineage>
</organism>
<protein>
    <recommendedName>
        <fullName evidence="13">Histidine kinase/HSP90-like ATPase domain-containing protein</fullName>
    </recommendedName>
</protein>
<dbReference type="AlphaFoldDB" id="A0A2Z4FPK9"/>
<keyword evidence="5" id="KW-0547">Nucleotide-binding</keyword>
<proteinExistence type="predicted"/>
<keyword evidence="7" id="KW-0067">ATP-binding</keyword>
<dbReference type="Pfam" id="PF07694">
    <property type="entry name" value="5TM-5TMR_LYT"/>
    <property type="match status" value="1"/>
</dbReference>
<feature type="transmembrane region" description="Helical" evidence="12">
    <location>
        <begin position="153"/>
        <end position="177"/>
    </location>
</feature>
<feature type="region of interest" description="Disordered" evidence="11">
    <location>
        <begin position="371"/>
        <end position="398"/>
    </location>
</feature>
<evidence type="ECO:0000256" key="5">
    <source>
        <dbReference type="ARBA" id="ARBA00022741"/>
    </source>
</evidence>